<feature type="active site" description="O-(3'-phospho-DNA)-tyrosine intermediate" evidence="11">
    <location>
        <position position="367"/>
    </location>
</feature>
<dbReference type="GO" id="GO:0006313">
    <property type="term" value="P:DNA transposition"/>
    <property type="evidence" value="ECO:0007669"/>
    <property type="project" value="UniProtKB-UniRule"/>
</dbReference>
<evidence type="ECO:0000256" key="12">
    <source>
        <dbReference type="SAM" id="MobiDB-lite"/>
    </source>
</evidence>
<feature type="active site" evidence="11">
    <location>
        <position position="261"/>
    </location>
</feature>
<dbReference type="Pfam" id="PF02899">
    <property type="entry name" value="Phage_int_SAM_1"/>
    <property type="match status" value="1"/>
</dbReference>
<dbReference type="InterPro" id="IPR013762">
    <property type="entry name" value="Integrase-like_cat_sf"/>
</dbReference>
<feature type="compositionally biased region" description="Low complexity" evidence="12">
    <location>
        <begin position="1"/>
        <end position="13"/>
    </location>
</feature>
<evidence type="ECO:0000256" key="8">
    <source>
        <dbReference type="ARBA" id="ARBA00023125"/>
    </source>
</evidence>
<keyword evidence="8 11" id="KW-0238">DNA-binding</keyword>
<dbReference type="PROSITE" id="PS51898">
    <property type="entry name" value="TYR_RECOMBINASE"/>
    <property type="match status" value="1"/>
</dbReference>
<feature type="region of interest" description="Disordered" evidence="12">
    <location>
        <begin position="1"/>
        <end position="90"/>
    </location>
</feature>
<dbReference type="InterPro" id="IPR004107">
    <property type="entry name" value="Integrase_SAM-like_N"/>
</dbReference>
<dbReference type="EMBL" id="FOAJ01000009">
    <property type="protein sequence ID" value="SEL53410.1"/>
    <property type="molecule type" value="Genomic_DNA"/>
</dbReference>
<dbReference type="GO" id="GO:0005737">
    <property type="term" value="C:cytoplasm"/>
    <property type="evidence" value="ECO:0007669"/>
    <property type="project" value="UniProtKB-SubCell"/>
</dbReference>
<feature type="compositionally biased region" description="Low complexity" evidence="12">
    <location>
        <begin position="49"/>
        <end position="72"/>
    </location>
</feature>
<comment type="subcellular location">
    <subcellularLocation>
        <location evidence="1 11">Cytoplasm</location>
    </subcellularLocation>
</comment>
<evidence type="ECO:0000259" key="13">
    <source>
        <dbReference type="PROSITE" id="PS51898"/>
    </source>
</evidence>
<dbReference type="Gene3D" id="1.10.443.10">
    <property type="entry name" value="Intergrase catalytic core"/>
    <property type="match status" value="1"/>
</dbReference>
<feature type="active site" evidence="11">
    <location>
        <position position="237"/>
    </location>
</feature>
<organism evidence="15 16">
    <name type="scientific">Paraburkholderia caballeronis</name>
    <dbReference type="NCBI Taxonomy" id="416943"/>
    <lineage>
        <taxon>Bacteria</taxon>
        <taxon>Pseudomonadati</taxon>
        <taxon>Pseudomonadota</taxon>
        <taxon>Betaproteobacteria</taxon>
        <taxon>Burkholderiales</taxon>
        <taxon>Burkholderiaceae</taxon>
        <taxon>Paraburkholderia</taxon>
    </lineage>
</organism>
<feature type="active site" evidence="11">
    <location>
        <position position="335"/>
    </location>
</feature>
<proteinExistence type="inferred from homology"/>
<dbReference type="InterPro" id="IPR002104">
    <property type="entry name" value="Integrase_catalytic"/>
</dbReference>
<dbReference type="InterPro" id="IPR023009">
    <property type="entry name" value="Tyrosine_recombinase_XerC/XerD"/>
</dbReference>
<feature type="active site" evidence="11">
    <location>
        <position position="358"/>
    </location>
</feature>
<evidence type="ECO:0000256" key="4">
    <source>
        <dbReference type="ARBA" id="ARBA00022490"/>
    </source>
</evidence>
<evidence type="ECO:0000313" key="15">
    <source>
        <dbReference type="EMBL" id="SEL53410.1"/>
    </source>
</evidence>
<accession>A0A1H7QZI8</accession>
<dbReference type="Pfam" id="PF00589">
    <property type="entry name" value="Phage_integrase"/>
    <property type="match status" value="1"/>
</dbReference>
<dbReference type="GO" id="GO:0009037">
    <property type="term" value="F:tyrosine-based site-specific recombinase activity"/>
    <property type="evidence" value="ECO:0007669"/>
    <property type="project" value="UniProtKB-UniRule"/>
</dbReference>
<dbReference type="InterPro" id="IPR011932">
    <property type="entry name" value="Recomb_XerD"/>
</dbReference>
<evidence type="ECO:0000256" key="2">
    <source>
        <dbReference type="ARBA" id="ARBA00010450"/>
    </source>
</evidence>
<dbReference type="HAMAP" id="MF_01808">
    <property type="entry name" value="Recomb_XerC_XerD"/>
    <property type="match status" value="1"/>
</dbReference>
<dbReference type="GO" id="GO:0007059">
    <property type="term" value="P:chromosome segregation"/>
    <property type="evidence" value="ECO:0007669"/>
    <property type="project" value="UniProtKB-UniRule"/>
</dbReference>
<keyword evidence="4 11" id="KW-0963">Cytoplasm</keyword>
<keyword evidence="6 11" id="KW-0159">Chromosome partition</keyword>
<keyword evidence="16" id="KW-1185">Reference proteome</keyword>
<dbReference type="NCBIfam" id="TIGR02225">
    <property type="entry name" value="recomb_XerD"/>
    <property type="match status" value="1"/>
</dbReference>
<keyword evidence="9 11" id="KW-0233">DNA recombination</keyword>
<evidence type="ECO:0000256" key="11">
    <source>
        <dbReference type="HAMAP-Rule" id="MF_01807"/>
    </source>
</evidence>
<evidence type="ECO:0000256" key="6">
    <source>
        <dbReference type="ARBA" id="ARBA00022829"/>
    </source>
</evidence>
<sequence length="386" mass="41809">MTNGAMNTTNTAGEPPATASDDATQTPAGDGAANATPATGGARAKRGARAAAGRDATAAAAKPPRRASAADATPVDGNDNDGDDPPPSASLAESLLCIDQFCDGLWLEHGLSRNTLDAYRRDLCLFASWLAGARDGTLDRAEERDLLAYAALRKDDKATSANRRLSVFRRYYGWALRERRVSADPTVRIRSAKQPPRFPSTLTEAQVESLLGAPDVATPLGLRDRTMLELMYASGLRVTELVTLKTVEVGLNEGVVRVLGKGSKERLIPFGEEAHAWIERYLRESRPALLGARTTDALFVTARAEGMTRQQFWHIIKRHAAAAGVHAPLSPHTLRHAFATHLLNHGADLRVVQLLLGHSDISTTQIYTHVARERLRVLHAKHHPRG</sequence>
<dbReference type="Gene3D" id="1.10.150.130">
    <property type="match status" value="1"/>
</dbReference>
<dbReference type="InterPro" id="IPR010998">
    <property type="entry name" value="Integrase_recombinase_N"/>
</dbReference>
<name>A0A1H7QZI8_9BURK</name>
<dbReference type="CDD" id="cd00798">
    <property type="entry name" value="INT_XerDC_C"/>
    <property type="match status" value="1"/>
</dbReference>
<keyword evidence="10 11" id="KW-0131">Cell cycle</keyword>
<dbReference type="SUPFAM" id="SSF56349">
    <property type="entry name" value="DNA breaking-rejoining enzymes"/>
    <property type="match status" value="1"/>
</dbReference>
<dbReference type="InterPro" id="IPR011010">
    <property type="entry name" value="DNA_brk_join_enz"/>
</dbReference>
<reference evidence="16" key="1">
    <citation type="submission" date="2016-10" db="EMBL/GenBank/DDBJ databases">
        <authorList>
            <person name="Varghese N."/>
            <person name="Submissions S."/>
        </authorList>
    </citation>
    <scope>NUCLEOTIDE SEQUENCE [LARGE SCALE GENOMIC DNA]</scope>
    <source>
        <strain evidence="16">LMG 26416</strain>
    </source>
</reference>
<feature type="domain" description="Tyr recombinase" evidence="13">
    <location>
        <begin position="197"/>
        <end position="380"/>
    </location>
</feature>
<evidence type="ECO:0000256" key="7">
    <source>
        <dbReference type="ARBA" id="ARBA00022908"/>
    </source>
</evidence>
<feature type="active site" evidence="11">
    <location>
        <position position="332"/>
    </location>
</feature>
<keyword evidence="5 11" id="KW-0132">Cell division</keyword>
<dbReference type="PROSITE" id="PS51900">
    <property type="entry name" value="CB"/>
    <property type="match status" value="1"/>
</dbReference>
<dbReference type="GO" id="GO:0003677">
    <property type="term" value="F:DNA binding"/>
    <property type="evidence" value="ECO:0007669"/>
    <property type="project" value="UniProtKB-UniRule"/>
</dbReference>
<dbReference type="Proteomes" id="UP000199120">
    <property type="component" value="Unassembled WGS sequence"/>
</dbReference>
<comment type="subunit">
    <text evidence="11">Forms a cyclic heterotetrameric complex composed of two molecules of XerC and two molecules of XerD.</text>
</comment>
<feature type="domain" description="Core-binding (CB)" evidence="14">
    <location>
        <begin position="92"/>
        <end position="176"/>
    </location>
</feature>
<evidence type="ECO:0000256" key="3">
    <source>
        <dbReference type="ARBA" id="ARBA00015810"/>
    </source>
</evidence>
<dbReference type="InterPro" id="IPR050090">
    <property type="entry name" value="Tyrosine_recombinase_XerCD"/>
</dbReference>
<evidence type="ECO:0000259" key="14">
    <source>
        <dbReference type="PROSITE" id="PS51900"/>
    </source>
</evidence>
<evidence type="ECO:0000313" key="16">
    <source>
        <dbReference type="Proteomes" id="UP000199120"/>
    </source>
</evidence>
<dbReference type="SUPFAM" id="SSF47823">
    <property type="entry name" value="lambda integrase-like, N-terminal domain"/>
    <property type="match status" value="1"/>
</dbReference>
<evidence type="ECO:0000256" key="1">
    <source>
        <dbReference type="ARBA" id="ARBA00004496"/>
    </source>
</evidence>
<evidence type="ECO:0000256" key="9">
    <source>
        <dbReference type="ARBA" id="ARBA00023172"/>
    </source>
</evidence>
<dbReference type="NCBIfam" id="NF001399">
    <property type="entry name" value="PRK00283.1"/>
    <property type="match status" value="1"/>
</dbReference>
<dbReference type="InterPro" id="IPR044068">
    <property type="entry name" value="CB"/>
</dbReference>
<keyword evidence="7 11" id="KW-0229">DNA integration</keyword>
<comment type="similarity">
    <text evidence="2 11">Belongs to the 'phage' integrase family. XerD subfamily.</text>
</comment>
<dbReference type="GO" id="GO:0051301">
    <property type="term" value="P:cell division"/>
    <property type="evidence" value="ECO:0007669"/>
    <property type="project" value="UniProtKB-KW"/>
</dbReference>
<feature type="compositionally biased region" description="Low complexity" evidence="12">
    <location>
        <begin position="26"/>
        <end position="42"/>
    </location>
</feature>
<protein>
    <recommendedName>
        <fullName evidence="3 11">Tyrosine recombinase XerD</fullName>
    </recommendedName>
</protein>
<evidence type="ECO:0000256" key="10">
    <source>
        <dbReference type="ARBA" id="ARBA00023306"/>
    </source>
</evidence>
<dbReference type="HAMAP" id="MF_01807">
    <property type="entry name" value="Recomb_XerD"/>
    <property type="match status" value="1"/>
</dbReference>
<evidence type="ECO:0000256" key="5">
    <source>
        <dbReference type="ARBA" id="ARBA00022618"/>
    </source>
</evidence>
<dbReference type="AlphaFoldDB" id="A0A1H7QZI8"/>
<comment type="function">
    <text evidence="11">Site-specific tyrosine recombinase, which acts by catalyzing the cutting and rejoining of the recombining DNA molecules. The XerC-XerD complex is essential to convert dimers of the bacterial chromosome into monomers to permit their segregation at cell division. It also contributes to the segregational stability of plasmids.</text>
</comment>
<dbReference type="PANTHER" id="PTHR30349:SF90">
    <property type="entry name" value="TYROSINE RECOMBINASE XERD"/>
    <property type="match status" value="1"/>
</dbReference>
<dbReference type="PANTHER" id="PTHR30349">
    <property type="entry name" value="PHAGE INTEGRASE-RELATED"/>
    <property type="match status" value="1"/>
</dbReference>
<gene>
    <name evidence="11" type="primary">xerD</name>
    <name evidence="15" type="ORF">SAMN05192542_10939</name>
</gene>
<dbReference type="STRING" id="416943.SAMN05445871_3006"/>